<dbReference type="InterPro" id="IPR015943">
    <property type="entry name" value="WD40/YVTN_repeat-like_dom_sf"/>
</dbReference>
<dbReference type="SUPFAM" id="SSF50978">
    <property type="entry name" value="WD40 repeat-like"/>
    <property type="match status" value="2"/>
</dbReference>
<dbReference type="InterPro" id="IPR001680">
    <property type="entry name" value="WD40_rpt"/>
</dbReference>
<protein>
    <recommendedName>
        <fullName evidence="7">Actin-interacting protein 1</fullName>
    </recommendedName>
</protein>
<dbReference type="GO" id="GO:0030834">
    <property type="term" value="P:regulation of actin filament depolymerization"/>
    <property type="evidence" value="ECO:0007669"/>
    <property type="project" value="UniProtKB-ARBA"/>
</dbReference>
<keyword evidence="5" id="KW-0009">Actin-binding</keyword>
<dbReference type="PANTHER" id="PTHR19856">
    <property type="entry name" value="WD-REPEATCONTAINING PROTEIN WDR1"/>
    <property type="match status" value="1"/>
</dbReference>
<feature type="repeat" description="WD" evidence="8">
    <location>
        <begin position="527"/>
        <end position="568"/>
    </location>
</feature>
<keyword evidence="3 8" id="KW-0853">WD repeat</keyword>
<comment type="subcellular location">
    <subcellularLocation>
        <location evidence="1">Cytoplasm</location>
    </subcellularLocation>
</comment>
<evidence type="ECO:0000256" key="2">
    <source>
        <dbReference type="ARBA" id="ARBA00022490"/>
    </source>
</evidence>
<dbReference type="InterPro" id="IPR036322">
    <property type="entry name" value="WD40_repeat_dom_sf"/>
</dbReference>
<dbReference type="AlphaFoldDB" id="A0AAD9NWI2"/>
<dbReference type="GO" id="GO:0030833">
    <property type="term" value="P:regulation of actin filament polymerization"/>
    <property type="evidence" value="ECO:0007669"/>
    <property type="project" value="UniProtKB-ARBA"/>
</dbReference>
<proteinExistence type="inferred from homology"/>
<dbReference type="PANTHER" id="PTHR19856:SF0">
    <property type="entry name" value="WD REPEAT-CONTAINING PROTEIN 1"/>
    <property type="match status" value="1"/>
</dbReference>
<evidence type="ECO:0000256" key="1">
    <source>
        <dbReference type="ARBA" id="ARBA00004496"/>
    </source>
</evidence>
<evidence type="ECO:0000256" key="8">
    <source>
        <dbReference type="PROSITE-ProRule" id="PRU00221"/>
    </source>
</evidence>
<dbReference type="GO" id="GO:0045214">
    <property type="term" value="P:sarcomere organization"/>
    <property type="evidence" value="ECO:0007669"/>
    <property type="project" value="TreeGrafter"/>
</dbReference>
<dbReference type="Proteomes" id="UP001209878">
    <property type="component" value="Unassembled WGS sequence"/>
</dbReference>
<organism evidence="9 10">
    <name type="scientific">Ridgeia piscesae</name>
    <name type="common">Tubeworm</name>
    <dbReference type="NCBI Taxonomy" id="27915"/>
    <lineage>
        <taxon>Eukaryota</taxon>
        <taxon>Metazoa</taxon>
        <taxon>Spiralia</taxon>
        <taxon>Lophotrochozoa</taxon>
        <taxon>Annelida</taxon>
        <taxon>Polychaeta</taxon>
        <taxon>Sedentaria</taxon>
        <taxon>Canalipalpata</taxon>
        <taxon>Sabellida</taxon>
        <taxon>Siboglinidae</taxon>
        <taxon>Ridgeia</taxon>
    </lineage>
</organism>
<dbReference type="CDD" id="cd00200">
    <property type="entry name" value="WD40"/>
    <property type="match status" value="1"/>
</dbReference>
<feature type="repeat" description="WD" evidence="8">
    <location>
        <begin position="234"/>
        <end position="275"/>
    </location>
</feature>
<reference evidence="9" key="1">
    <citation type="journal article" date="2023" name="Mol. Biol. Evol.">
        <title>Third-Generation Sequencing Reveals the Adaptive Role of the Epigenome in Three Deep-Sea Polychaetes.</title>
        <authorList>
            <person name="Perez M."/>
            <person name="Aroh O."/>
            <person name="Sun Y."/>
            <person name="Lan Y."/>
            <person name="Juniper S.K."/>
            <person name="Young C.R."/>
            <person name="Angers B."/>
            <person name="Qian P.Y."/>
        </authorList>
    </citation>
    <scope>NUCLEOTIDE SEQUENCE</scope>
    <source>
        <strain evidence="9">R07B-5</strain>
    </source>
</reference>
<evidence type="ECO:0000313" key="10">
    <source>
        <dbReference type="Proteomes" id="UP001209878"/>
    </source>
</evidence>
<keyword evidence="4" id="KW-0677">Repeat</keyword>
<dbReference type="GO" id="GO:0051015">
    <property type="term" value="F:actin filament binding"/>
    <property type="evidence" value="ECO:0007669"/>
    <property type="project" value="TreeGrafter"/>
</dbReference>
<feature type="repeat" description="WD" evidence="8">
    <location>
        <begin position="57"/>
        <end position="98"/>
    </location>
</feature>
<keyword evidence="10" id="KW-1185">Reference proteome</keyword>
<evidence type="ECO:0000256" key="5">
    <source>
        <dbReference type="ARBA" id="ARBA00023203"/>
    </source>
</evidence>
<evidence type="ECO:0000256" key="7">
    <source>
        <dbReference type="ARBA" id="ARBA00067845"/>
    </source>
</evidence>
<comment type="similarity">
    <text evidence="6">Belongs to the WD repeat AIP1 family.</text>
</comment>
<dbReference type="PROSITE" id="PS00678">
    <property type="entry name" value="WD_REPEATS_1"/>
    <property type="match status" value="1"/>
</dbReference>
<dbReference type="SMART" id="SM00320">
    <property type="entry name" value="WD40"/>
    <property type="match status" value="10"/>
</dbReference>
<dbReference type="GO" id="GO:0030864">
    <property type="term" value="C:cortical actin cytoskeleton"/>
    <property type="evidence" value="ECO:0007669"/>
    <property type="project" value="TreeGrafter"/>
</dbReference>
<keyword evidence="2" id="KW-0963">Cytoplasm</keyword>
<dbReference type="FunFam" id="2.130.10.10:FF:000167">
    <property type="entry name" value="Actin-interacting protein 1"/>
    <property type="match status" value="1"/>
</dbReference>
<dbReference type="EMBL" id="JAODUO010000296">
    <property type="protein sequence ID" value="KAK2183765.1"/>
    <property type="molecule type" value="Genomic_DNA"/>
</dbReference>
<evidence type="ECO:0000313" key="9">
    <source>
        <dbReference type="EMBL" id="KAK2183765.1"/>
    </source>
</evidence>
<evidence type="ECO:0000256" key="6">
    <source>
        <dbReference type="ARBA" id="ARBA00038366"/>
    </source>
</evidence>
<accession>A0AAD9NWI2</accession>
<feature type="repeat" description="WD" evidence="8">
    <location>
        <begin position="320"/>
        <end position="361"/>
    </location>
</feature>
<dbReference type="FunFam" id="2.130.10.10:FF:000097">
    <property type="entry name" value="WD repeat domain 1"/>
    <property type="match status" value="1"/>
</dbReference>
<dbReference type="GO" id="GO:0030042">
    <property type="term" value="P:actin filament depolymerization"/>
    <property type="evidence" value="ECO:0007669"/>
    <property type="project" value="TreeGrafter"/>
</dbReference>
<dbReference type="PROSITE" id="PS50082">
    <property type="entry name" value="WD_REPEATS_2"/>
    <property type="match status" value="6"/>
</dbReference>
<gene>
    <name evidence="9" type="ORF">NP493_296g02030</name>
</gene>
<comment type="caution">
    <text evidence="9">The sequence shown here is derived from an EMBL/GenBank/DDBJ whole genome shotgun (WGS) entry which is preliminary data.</text>
</comment>
<sequence length="606" mass="65921">MLDYFVIAEGIFATLPRTTRGAAIVLGGDPKGKNFLYCNGNSVVIRDVENPSVCDIYTEHSVQTTCARYSPSGFYICSGDVSGKVRIWDTTRKEHILKNEFQPLGGTIKDLAWSQDNQRIVVGGEGRERFGHVFNTETGTSVGDIMGQSKAMNAVDFKPSRPFRIATASEDNSIAFFHGPPFKFQFTINDHSRFVNALKYSPNGEMFVSGGAEGKAFIYDGKSGEKIGQLGELSPAHKGGIYGVSFSPDSKQVLTVSADKTAKIWDVPSGTLVQEFAMGSTVDDMQVACLWLGENLLTVSLSGVINYLDRACPETPRRILKGHSKPITALAVTQDKGTVFTASSDGTICHWNADTAENDFVGGKGHSNQVQDMVVVDDVVITCGMDDSVMYIDVATKQYGERVKMPSQPRGLAAASGGLVVVACINHVVLVRNHAVVFTQKVDFEPQCASITNDLSEVAVGGGMDQKVYIYTLAGDELTQKQTMDHNGGITDVKYSPDGAFLVATDTHRKVVLYELPEYKALTSTEWGHHTAKINSVAWAPDSRHLATGSLDTSIIIWSTEKRSKTIIIKGAHPMSQVTRIAWLDDTTLVSVGQDSCVRKWGIKHH</sequence>
<feature type="repeat" description="WD" evidence="8">
    <location>
        <begin position="483"/>
        <end position="524"/>
    </location>
</feature>
<name>A0AAD9NWI2_RIDPI</name>
<dbReference type="PROSITE" id="PS50294">
    <property type="entry name" value="WD_REPEATS_REGION"/>
    <property type="match status" value="5"/>
</dbReference>
<evidence type="ECO:0000256" key="4">
    <source>
        <dbReference type="ARBA" id="ARBA00022737"/>
    </source>
</evidence>
<dbReference type="Pfam" id="PF00400">
    <property type="entry name" value="WD40"/>
    <property type="match status" value="6"/>
</dbReference>
<dbReference type="GO" id="GO:0040011">
    <property type="term" value="P:locomotion"/>
    <property type="evidence" value="ECO:0007669"/>
    <property type="project" value="TreeGrafter"/>
</dbReference>
<dbReference type="InterPro" id="IPR019775">
    <property type="entry name" value="WD40_repeat_CS"/>
</dbReference>
<feature type="repeat" description="WD" evidence="8">
    <location>
        <begin position="188"/>
        <end position="229"/>
    </location>
</feature>
<evidence type="ECO:0000256" key="3">
    <source>
        <dbReference type="ARBA" id="ARBA00022574"/>
    </source>
</evidence>
<dbReference type="Gene3D" id="2.130.10.10">
    <property type="entry name" value="YVTN repeat-like/Quinoprotein amine dehydrogenase"/>
    <property type="match status" value="2"/>
</dbReference>